<evidence type="ECO:0000313" key="2">
    <source>
        <dbReference type="EMBL" id="MBJ7604524.1"/>
    </source>
</evidence>
<gene>
    <name evidence="2" type="ORF">JF888_15320</name>
</gene>
<dbReference type="AlphaFoldDB" id="A0A934KDN1"/>
<feature type="domain" description="Peptidase M24" evidence="1">
    <location>
        <begin position="47"/>
        <end position="86"/>
    </location>
</feature>
<proteinExistence type="predicted"/>
<reference evidence="2 3" key="1">
    <citation type="submission" date="2020-10" db="EMBL/GenBank/DDBJ databases">
        <title>Ca. Dormibacterota MAGs.</title>
        <authorList>
            <person name="Montgomery K."/>
        </authorList>
    </citation>
    <scope>NUCLEOTIDE SEQUENCE [LARGE SCALE GENOMIC DNA]</scope>
    <source>
        <strain evidence="2">SC8811_S16_3</strain>
    </source>
</reference>
<dbReference type="Gene3D" id="3.90.230.10">
    <property type="entry name" value="Creatinase/methionine aminopeptidase superfamily"/>
    <property type="match status" value="1"/>
</dbReference>
<dbReference type="SUPFAM" id="SSF55920">
    <property type="entry name" value="Creatinase/aminopeptidase"/>
    <property type="match status" value="1"/>
</dbReference>
<dbReference type="Proteomes" id="UP000620075">
    <property type="component" value="Unassembled WGS sequence"/>
</dbReference>
<evidence type="ECO:0000259" key="1">
    <source>
        <dbReference type="Pfam" id="PF00557"/>
    </source>
</evidence>
<organism evidence="2 3">
    <name type="scientific">Candidatus Dormiibacter inghamiae</name>
    <dbReference type="NCBI Taxonomy" id="3127013"/>
    <lineage>
        <taxon>Bacteria</taxon>
        <taxon>Bacillati</taxon>
        <taxon>Candidatus Dormiibacterota</taxon>
        <taxon>Candidatus Dormibacteria</taxon>
        <taxon>Candidatus Dormibacterales</taxon>
        <taxon>Candidatus Dormibacteraceae</taxon>
        <taxon>Candidatus Dormiibacter</taxon>
    </lineage>
</organism>
<protein>
    <submittedName>
        <fullName evidence="2">M24 family metallopeptidase</fullName>
    </submittedName>
</protein>
<sequence length="105" mass="11399">MWWPRPCTRCSGSAARCRMSAPLSWPPASDSRRGRKRAALHWRGVAGGETVVLHAGMTFAAEPLIWVPGVPGGAGVRLEHTILVTDDGGRALTRTGWDERLLLRG</sequence>
<name>A0A934KDN1_9BACT</name>
<accession>A0A934KDN1</accession>
<dbReference type="InterPro" id="IPR036005">
    <property type="entry name" value="Creatinase/aminopeptidase-like"/>
</dbReference>
<dbReference type="EMBL" id="JAEKNQ010000059">
    <property type="protein sequence ID" value="MBJ7604524.1"/>
    <property type="molecule type" value="Genomic_DNA"/>
</dbReference>
<dbReference type="Pfam" id="PF00557">
    <property type="entry name" value="Peptidase_M24"/>
    <property type="match status" value="1"/>
</dbReference>
<dbReference type="InterPro" id="IPR000994">
    <property type="entry name" value="Pept_M24"/>
</dbReference>
<evidence type="ECO:0000313" key="3">
    <source>
        <dbReference type="Proteomes" id="UP000620075"/>
    </source>
</evidence>
<comment type="caution">
    <text evidence="2">The sequence shown here is derived from an EMBL/GenBank/DDBJ whole genome shotgun (WGS) entry which is preliminary data.</text>
</comment>